<dbReference type="InterPro" id="IPR036420">
    <property type="entry name" value="BRCT_dom_sf"/>
</dbReference>
<sequence length="564" mass="62086">MGILAGLVIAITGTLPAEPCNIKKWVEANGGRWSARVGNHVTHLITGKDAWKKVTHPVMQAAELNIFIVSYDWFEDSLQGKRKLAEKKYTWEMIKRDRKRRREIKKLGAAADGTSQKLPTERKAKPSTSHFFAASINTKFVSATDDLKRRRAEREAAEAAEKAAKAAKKAWLQSSGIAQAPINIEDEYPASGSMPTPPASVSPVRAIPSKDLSAPLTAKATAEPQAKKPTLKDLYHYYLDSTGFEYKVTLARSNFALNSITRYQISILESHTTPHTYCTFAQYTPPAGSRPEDSSSGSSKTPVTSLRNPLLNFLKHANATAKKDEASAQPPKPQPEAAPQHDEATRLRSLITAPTPTLTTPYKSLLTPLSSPFPTAWRAFRHVFRDLTLLSWEERFDVNKTIQKARARALQIEPYLYAKPPMGMPLGLMVQESGLGQGFGASVTIVGDAVDGYRRNEWGLPGMSEVLGRGGVVGSAIWRDEQDAREKEEKAKRGEDEREDAERKRKGLEKPKKQSYRGPLFNGANGRPTEGYGGSDGACGGAGSGAQGYVRNVSRNKRYWGYDE</sequence>
<evidence type="ECO:0000259" key="4">
    <source>
        <dbReference type="PROSITE" id="PS50172"/>
    </source>
</evidence>
<protein>
    <recommendedName>
        <fullName evidence="4">BRCT domain-containing protein</fullName>
    </recommendedName>
</protein>
<dbReference type="OrthoDB" id="342264at2759"/>
<keyword evidence="1" id="KW-0677">Repeat</keyword>
<feature type="region of interest" description="Disordered" evidence="2">
    <location>
        <begin position="282"/>
        <end position="305"/>
    </location>
</feature>
<dbReference type="InterPro" id="IPR001357">
    <property type="entry name" value="BRCT_dom"/>
</dbReference>
<feature type="chain" id="PRO_5025359267" description="BRCT domain-containing protein" evidence="3">
    <location>
        <begin position="17"/>
        <end position="564"/>
    </location>
</feature>
<feature type="region of interest" description="Disordered" evidence="2">
    <location>
        <begin position="478"/>
        <end position="550"/>
    </location>
</feature>
<feature type="region of interest" description="Disordered" evidence="2">
    <location>
        <begin position="320"/>
        <end position="343"/>
    </location>
</feature>
<name>A0A6A6ZM16_9PLEO</name>
<evidence type="ECO:0000256" key="1">
    <source>
        <dbReference type="ARBA" id="ARBA00022737"/>
    </source>
</evidence>
<dbReference type="GO" id="GO:0007095">
    <property type="term" value="P:mitotic G2 DNA damage checkpoint signaling"/>
    <property type="evidence" value="ECO:0007669"/>
    <property type="project" value="TreeGrafter"/>
</dbReference>
<feature type="compositionally biased region" description="Gly residues" evidence="2">
    <location>
        <begin position="531"/>
        <end position="546"/>
    </location>
</feature>
<keyword evidence="3" id="KW-0732">Signal</keyword>
<dbReference type="GO" id="GO:0006270">
    <property type="term" value="P:DNA replication initiation"/>
    <property type="evidence" value="ECO:0007669"/>
    <property type="project" value="TreeGrafter"/>
</dbReference>
<dbReference type="CDD" id="cd00027">
    <property type="entry name" value="BRCT"/>
    <property type="match status" value="1"/>
</dbReference>
<dbReference type="PROSITE" id="PS50172">
    <property type="entry name" value="BRCT"/>
    <property type="match status" value="1"/>
</dbReference>
<dbReference type="Pfam" id="PF00533">
    <property type="entry name" value="BRCT"/>
    <property type="match status" value="1"/>
</dbReference>
<dbReference type="PANTHER" id="PTHR13561:SF20">
    <property type="entry name" value="DNA TOPOISOMERASE 2-BINDING PROTEIN 1"/>
    <property type="match status" value="1"/>
</dbReference>
<dbReference type="GO" id="GO:0033314">
    <property type="term" value="P:mitotic DNA replication checkpoint signaling"/>
    <property type="evidence" value="ECO:0007669"/>
    <property type="project" value="TreeGrafter"/>
</dbReference>
<gene>
    <name evidence="5" type="ORF">CC86DRAFT_96262</name>
</gene>
<dbReference type="SMART" id="SM00292">
    <property type="entry name" value="BRCT"/>
    <property type="match status" value="1"/>
</dbReference>
<dbReference type="EMBL" id="MU006235">
    <property type="protein sequence ID" value="KAF2822132.1"/>
    <property type="molecule type" value="Genomic_DNA"/>
</dbReference>
<feature type="region of interest" description="Disordered" evidence="2">
    <location>
        <begin position="106"/>
        <end position="126"/>
    </location>
</feature>
<accession>A0A6A6ZM16</accession>
<evidence type="ECO:0000256" key="2">
    <source>
        <dbReference type="SAM" id="MobiDB-lite"/>
    </source>
</evidence>
<evidence type="ECO:0000256" key="3">
    <source>
        <dbReference type="SAM" id="SignalP"/>
    </source>
</evidence>
<dbReference type="PANTHER" id="PTHR13561">
    <property type="entry name" value="DNA REPLICATION REGULATOR DPB11-RELATED"/>
    <property type="match status" value="1"/>
</dbReference>
<organism evidence="5 6">
    <name type="scientific">Ophiobolus disseminans</name>
    <dbReference type="NCBI Taxonomy" id="1469910"/>
    <lineage>
        <taxon>Eukaryota</taxon>
        <taxon>Fungi</taxon>
        <taxon>Dikarya</taxon>
        <taxon>Ascomycota</taxon>
        <taxon>Pezizomycotina</taxon>
        <taxon>Dothideomycetes</taxon>
        <taxon>Pleosporomycetidae</taxon>
        <taxon>Pleosporales</taxon>
        <taxon>Pleosporineae</taxon>
        <taxon>Phaeosphaeriaceae</taxon>
        <taxon>Ophiobolus</taxon>
    </lineage>
</organism>
<feature type="signal peptide" evidence="3">
    <location>
        <begin position="1"/>
        <end position="16"/>
    </location>
</feature>
<feature type="compositionally biased region" description="Basic and acidic residues" evidence="2">
    <location>
        <begin position="478"/>
        <end position="512"/>
    </location>
</feature>
<dbReference type="SUPFAM" id="SSF52113">
    <property type="entry name" value="BRCT domain"/>
    <property type="match status" value="1"/>
</dbReference>
<feature type="domain" description="BRCT" evidence="4">
    <location>
        <begin position="1"/>
        <end position="91"/>
    </location>
</feature>
<reference evidence="5" key="1">
    <citation type="journal article" date="2020" name="Stud. Mycol.">
        <title>101 Dothideomycetes genomes: a test case for predicting lifestyles and emergence of pathogens.</title>
        <authorList>
            <person name="Haridas S."/>
            <person name="Albert R."/>
            <person name="Binder M."/>
            <person name="Bloem J."/>
            <person name="Labutti K."/>
            <person name="Salamov A."/>
            <person name="Andreopoulos B."/>
            <person name="Baker S."/>
            <person name="Barry K."/>
            <person name="Bills G."/>
            <person name="Bluhm B."/>
            <person name="Cannon C."/>
            <person name="Castanera R."/>
            <person name="Culley D."/>
            <person name="Daum C."/>
            <person name="Ezra D."/>
            <person name="Gonzalez J."/>
            <person name="Henrissat B."/>
            <person name="Kuo A."/>
            <person name="Liang C."/>
            <person name="Lipzen A."/>
            <person name="Lutzoni F."/>
            <person name="Magnuson J."/>
            <person name="Mondo S."/>
            <person name="Nolan M."/>
            <person name="Ohm R."/>
            <person name="Pangilinan J."/>
            <person name="Park H.-J."/>
            <person name="Ramirez L."/>
            <person name="Alfaro M."/>
            <person name="Sun H."/>
            <person name="Tritt A."/>
            <person name="Yoshinaga Y."/>
            <person name="Zwiers L.-H."/>
            <person name="Turgeon B."/>
            <person name="Goodwin S."/>
            <person name="Spatafora J."/>
            <person name="Crous P."/>
            <person name="Grigoriev I."/>
        </authorList>
    </citation>
    <scope>NUCLEOTIDE SEQUENCE</scope>
    <source>
        <strain evidence="5">CBS 113818</strain>
    </source>
</reference>
<evidence type="ECO:0000313" key="6">
    <source>
        <dbReference type="Proteomes" id="UP000799424"/>
    </source>
</evidence>
<dbReference type="Proteomes" id="UP000799424">
    <property type="component" value="Unassembled WGS sequence"/>
</dbReference>
<dbReference type="AlphaFoldDB" id="A0A6A6ZM16"/>
<proteinExistence type="predicted"/>
<evidence type="ECO:0000313" key="5">
    <source>
        <dbReference type="EMBL" id="KAF2822132.1"/>
    </source>
</evidence>
<keyword evidence="6" id="KW-1185">Reference proteome</keyword>
<dbReference type="Gene3D" id="3.40.50.10190">
    <property type="entry name" value="BRCT domain"/>
    <property type="match status" value="1"/>
</dbReference>